<dbReference type="Proteomes" id="UP000054805">
    <property type="component" value="Unassembled WGS sequence"/>
</dbReference>
<dbReference type="Proteomes" id="UP000054826">
    <property type="component" value="Unassembled WGS sequence"/>
</dbReference>
<organism evidence="1 3">
    <name type="scientific">Trichinella pseudospiralis</name>
    <name type="common">Parasitic roundworm</name>
    <dbReference type="NCBI Taxonomy" id="6337"/>
    <lineage>
        <taxon>Eukaryota</taxon>
        <taxon>Metazoa</taxon>
        <taxon>Ecdysozoa</taxon>
        <taxon>Nematoda</taxon>
        <taxon>Enoplea</taxon>
        <taxon>Dorylaimia</taxon>
        <taxon>Trichinellida</taxon>
        <taxon>Trichinellidae</taxon>
        <taxon>Trichinella</taxon>
    </lineage>
</organism>
<comment type="caution">
    <text evidence="1">The sequence shown here is derived from an EMBL/GenBank/DDBJ whole genome shotgun (WGS) entry which is preliminary data.</text>
</comment>
<sequence>MKNECITSLCPPGIKTLPHGSLKHLKQEACQSLPMDTFRSALNCEYEYKMKIKIYYGQKKQNMQIYQNIQACCIWDNLAL</sequence>
<protein>
    <submittedName>
        <fullName evidence="1">Uncharacterized protein</fullName>
    </submittedName>
</protein>
<name>A0A0V1IRP0_TRIPS</name>
<evidence type="ECO:0000313" key="2">
    <source>
        <dbReference type="EMBL" id="KRZ32351.1"/>
    </source>
</evidence>
<evidence type="ECO:0000313" key="1">
    <source>
        <dbReference type="EMBL" id="KRZ25426.1"/>
    </source>
</evidence>
<dbReference type="AlphaFoldDB" id="A0A0V1IRP0"/>
<reference evidence="3 4" key="1">
    <citation type="submission" date="2015-01" db="EMBL/GenBank/DDBJ databases">
        <title>Evolution of Trichinella species and genotypes.</title>
        <authorList>
            <person name="Korhonen P.K."/>
            <person name="Edoardo P."/>
            <person name="Giuseppe L.R."/>
            <person name="Gasser R.B."/>
        </authorList>
    </citation>
    <scope>NUCLEOTIDE SEQUENCE [LARGE SCALE GENOMIC DNA]</scope>
    <source>
        <strain evidence="2">ISS176</strain>
        <strain evidence="1">ISS588</strain>
    </source>
</reference>
<evidence type="ECO:0000313" key="4">
    <source>
        <dbReference type="Proteomes" id="UP000054826"/>
    </source>
</evidence>
<gene>
    <name evidence="1" type="ORF">T4B_12635</name>
    <name evidence="2" type="ORF">T4C_9777</name>
</gene>
<proteinExistence type="predicted"/>
<evidence type="ECO:0000313" key="3">
    <source>
        <dbReference type="Proteomes" id="UP000054805"/>
    </source>
</evidence>
<keyword evidence="3" id="KW-1185">Reference proteome</keyword>
<accession>A0A0V1IRP0</accession>
<dbReference type="EMBL" id="JYDV01000111">
    <property type="protein sequence ID" value="KRZ32351.1"/>
    <property type="molecule type" value="Genomic_DNA"/>
</dbReference>
<dbReference type="EMBL" id="JYDS01000102">
    <property type="protein sequence ID" value="KRZ25426.1"/>
    <property type="molecule type" value="Genomic_DNA"/>
</dbReference>